<organism evidence="3 4">
    <name type="scientific">Neisseria animalis</name>
    <dbReference type="NCBI Taxonomy" id="492"/>
    <lineage>
        <taxon>Bacteria</taxon>
        <taxon>Pseudomonadati</taxon>
        <taxon>Pseudomonadota</taxon>
        <taxon>Betaproteobacteria</taxon>
        <taxon>Neisseriales</taxon>
        <taxon>Neisseriaceae</taxon>
        <taxon>Neisseria</taxon>
    </lineage>
</organism>
<evidence type="ECO:0000256" key="2">
    <source>
        <dbReference type="SAM" id="SignalP"/>
    </source>
</evidence>
<keyword evidence="2" id="KW-0732">Signal</keyword>
<sequence>MKALFTLLTLTLLGLSACSDNKPNEASAVAAEATASDETSIFDEEDEEAEQDDAGAVAEAVADEEAFADEFAEDEENATELTDTSAADEEESETSAAPQTDFRKLLASATKGKMMYYTSGLDEVQGFDMLISQYCKDPVKNYRQMIRTATAEFGEHNERVIVANGILLSISTICVATEKGEEEIPVEEMLFSGRNNCADKAEKLDGMCDLTIGEAAIIFLDKIEKK</sequence>
<feature type="signal peptide" evidence="2">
    <location>
        <begin position="1"/>
        <end position="19"/>
    </location>
</feature>
<reference evidence="3 4" key="1">
    <citation type="submission" date="2018-08" db="EMBL/GenBank/DDBJ databases">
        <title>Neisseria animalis ATCC 49930 complete genome.</title>
        <authorList>
            <person name="Veseli I.A."/>
            <person name="Mascarenhas dos Santos A.C."/>
            <person name="Buttler R."/>
            <person name="Pombert J.-F."/>
        </authorList>
    </citation>
    <scope>NUCLEOTIDE SEQUENCE [LARGE SCALE GENOMIC DNA]</scope>
    <source>
        <strain evidence="3 4">ATCC 49930</strain>
    </source>
</reference>
<name>A0A5P3MP89_NEIAN</name>
<evidence type="ECO:0000313" key="4">
    <source>
        <dbReference type="Proteomes" id="UP000325536"/>
    </source>
</evidence>
<accession>A0A5P3MP89</accession>
<feature type="compositionally biased region" description="Low complexity" evidence="1">
    <location>
        <begin position="25"/>
        <end position="39"/>
    </location>
</feature>
<feature type="chain" id="PRO_5031526666" description="Lipoprotein" evidence="2">
    <location>
        <begin position="20"/>
        <end position="226"/>
    </location>
</feature>
<gene>
    <name evidence="3" type="ORF">D0T90_01330</name>
</gene>
<evidence type="ECO:0000313" key="3">
    <source>
        <dbReference type="EMBL" id="QEY23308.1"/>
    </source>
</evidence>
<keyword evidence="4" id="KW-1185">Reference proteome</keyword>
<dbReference type="KEGG" id="naq:D0T90_01330"/>
<protein>
    <recommendedName>
        <fullName evidence="5">Lipoprotein</fullName>
    </recommendedName>
</protein>
<feature type="compositionally biased region" description="Acidic residues" evidence="1">
    <location>
        <begin position="61"/>
        <end position="78"/>
    </location>
</feature>
<feature type="compositionally biased region" description="Acidic residues" evidence="1">
    <location>
        <begin position="40"/>
        <end position="53"/>
    </location>
</feature>
<dbReference type="EMBL" id="CP031699">
    <property type="protein sequence ID" value="QEY23308.1"/>
    <property type="molecule type" value="Genomic_DNA"/>
</dbReference>
<dbReference type="Proteomes" id="UP000325536">
    <property type="component" value="Chromosome"/>
</dbReference>
<evidence type="ECO:0008006" key="5">
    <source>
        <dbReference type="Google" id="ProtNLM"/>
    </source>
</evidence>
<evidence type="ECO:0000256" key="1">
    <source>
        <dbReference type="SAM" id="MobiDB-lite"/>
    </source>
</evidence>
<proteinExistence type="predicted"/>
<dbReference type="AlphaFoldDB" id="A0A5P3MP89"/>
<dbReference type="PROSITE" id="PS51257">
    <property type="entry name" value="PROKAR_LIPOPROTEIN"/>
    <property type="match status" value="1"/>
</dbReference>
<feature type="region of interest" description="Disordered" evidence="1">
    <location>
        <begin position="21"/>
        <end position="99"/>
    </location>
</feature>